<dbReference type="PANTHER" id="PTHR39477">
    <property type="entry name" value="CHROMOSOME 8, WHOLE GENOME SHOTGUN SEQUENCE"/>
    <property type="match status" value="1"/>
</dbReference>
<evidence type="ECO:0000313" key="3">
    <source>
        <dbReference type="EMBL" id="AAZ14920.1"/>
    </source>
</evidence>
<feature type="domain" description="DUF7721" evidence="2">
    <location>
        <begin position="38"/>
        <end position="116"/>
    </location>
</feature>
<feature type="region of interest" description="Disordered" evidence="1">
    <location>
        <begin position="67"/>
        <end position="86"/>
    </location>
</feature>
<proteinExistence type="predicted"/>
<feature type="region of interest" description="Disordered" evidence="1">
    <location>
        <begin position="1"/>
        <end position="54"/>
    </location>
</feature>
<name>Q1WMS1_COPDI</name>
<evidence type="ECO:0000256" key="1">
    <source>
        <dbReference type="SAM" id="MobiDB-lite"/>
    </source>
</evidence>
<feature type="compositionally biased region" description="Low complexity" evidence="1">
    <location>
        <begin position="24"/>
        <end position="36"/>
    </location>
</feature>
<dbReference type="EMBL" id="DQ056143">
    <property type="protein sequence ID" value="AAZ14920.1"/>
    <property type="molecule type" value="Genomic_DNA"/>
</dbReference>
<dbReference type="InterPro" id="IPR056138">
    <property type="entry name" value="DUF7721"/>
</dbReference>
<dbReference type="AlphaFoldDB" id="Q1WMS1"/>
<accession>Q1WMS1</accession>
<evidence type="ECO:0000259" key="2">
    <source>
        <dbReference type="Pfam" id="PF24845"/>
    </source>
</evidence>
<protein>
    <submittedName>
        <fullName evidence="3">Beta-flanking protein</fullName>
    </submittedName>
</protein>
<sequence length="201" mass="20523">MVQISQNLSEANVNKTGGAELNSPHHSGQHSSGGPSFDQDEVVKTASHHGSGESSLFSTALSFISKNKDKEEEPIDEEDSTKAHEKVYQKNDASGLSASALGSAAALQVLQQFVGGKASSSSSSQSGGTTQLISLAMAEATKLFDKSGDKVIGDKQDAVNGAAMTIMKLVVQSKFGGSGTTGGKDSGGLSGLLSLASQFAK</sequence>
<organism evidence="3">
    <name type="scientific">Coprinellus disseminatus</name>
    <name type="common">Fairy ink cap fungus</name>
    <dbReference type="NCBI Taxonomy" id="71703"/>
    <lineage>
        <taxon>Eukaryota</taxon>
        <taxon>Fungi</taxon>
        <taxon>Dikarya</taxon>
        <taxon>Basidiomycota</taxon>
        <taxon>Agaricomycotina</taxon>
        <taxon>Agaricomycetes</taxon>
        <taxon>Agaricomycetidae</taxon>
        <taxon>Agaricales</taxon>
        <taxon>Agaricineae</taxon>
        <taxon>Psathyrellaceae</taxon>
        <taxon>Coprinellus</taxon>
    </lineage>
</organism>
<dbReference type="Pfam" id="PF24845">
    <property type="entry name" value="DUF7721"/>
    <property type="match status" value="1"/>
</dbReference>
<dbReference type="PANTHER" id="PTHR39477:SF1">
    <property type="entry name" value="BETA-FLANKING PROTEIN"/>
    <property type="match status" value="1"/>
</dbReference>
<reference evidence="3" key="1">
    <citation type="journal article" date="2006" name="Genetics">
        <title>Evolution of the bipolar mating system of the mushroom Coprinellus disseminatus from its tetrapolar ancestors involves loss of mating-type-specific pheromone receptor function.</title>
        <authorList>
            <person name="James T.Y."/>
            <person name="Srivilai P."/>
            <person name="Kuees U."/>
            <person name="Vilgalys R."/>
        </authorList>
    </citation>
    <scope>NUCLEOTIDE SEQUENCE</scope>
    <source>
        <strain evidence="3">C345.1</strain>
    </source>
</reference>
<feature type="compositionally biased region" description="Polar residues" evidence="1">
    <location>
        <begin position="1"/>
        <end position="15"/>
    </location>
</feature>